<protein>
    <submittedName>
        <fullName evidence="8">Xaa-pro dipeptidase</fullName>
    </submittedName>
</protein>
<dbReference type="GO" id="GO:0046872">
    <property type="term" value="F:metal ion binding"/>
    <property type="evidence" value="ECO:0007669"/>
    <property type="project" value="UniProtKB-KW"/>
</dbReference>
<dbReference type="AlphaFoldDB" id="A0A2P2LCK9"/>
<dbReference type="InterPro" id="IPR036005">
    <property type="entry name" value="Creatinase/aminopeptidase-like"/>
</dbReference>
<evidence type="ECO:0000256" key="2">
    <source>
        <dbReference type="ARBA" id="ARBA00022670"/>
    </source>
</evidence>
<keyword evidence="4" id="KW-0378">Hydrolase</keyword>
<name>A0A2P2LCK9_RHIMU</name>
<dbReference type="InterPro" id="IPR000994">
    <property type="entry name" value="Pept_M24"/>
</dbReference>
<comment type="cofactor">
    <cofactor evidence="1">
        <name>Mn(2+)</name>
        <dbReference type="ChEBI" id="CHEBI:29035"/>
    </cofactor>
</comment>
<organism evidence="8">
    <name type="scientific">Rhizophora mucronata</name>
    <name type="common">Asiatic mangrove</name>
    <dbReference type="NCBI Taxonomy" id="61149"/>
    <lineage>
        <taxon>Eukaryota</taxon>
        <taxon>Viridiplantae</taxon>
        <taxon>Streptophyta</taxon>
        <taxon>Embryophyta</taxon>
        <taxon>Tracheophyta</taxon>
        <taxon>Spermatophyta</taxon>
        <taxon>Magnoliopsida</taxon>
        <taxon>eudicotyledons</taxon>
        <taxon>Gunneridae</taxon>
        <taxon>Pentapetalae</taxon>
        <taxon>rosids</taxon>
        <taxon>fabids</taxon>
        <taxon>Malpighiales</taxon>
        <taxon>Rhizophoraceae</taxon>
        <taxon>Rhizophora</taxon>
    </lineage>
</organism>
<evidence type="ECO:0000256" key="5">
    <source>
        <dbReference type="ARBA" id="ARBA00023049"/>
    </source>
</evidence>
<evidence type="ECO:0000259" key="7">
    <source>
        <dbReference type="Pfam" id="PF00557"/>
    </source>
</evidence>
<dbReference type="SUPFAM" id="SSF55920">
    <property type="entry name" value="Creatinase/aminopeptidase"/>
    <property type="match status" value="1"/>
</dbReference>
<evidence type="ECO:0000256" key="3">
    <source>
        <dbReference type="ARBA" id="ARBA00022723"/>
    </source>
</evidence>
<feature type="domain" description="Peptidase M24" evidence="7">
    <location>
        <begin position="10"/>
        <end position="118"/>
    </location>
</feature>
<dbReference type="InterPro" id="IPR052433">
    <property type="entry name" value="X-Pro_dipept-like"/>
</dbReference>
<dbReference type="PANTHER" id="PTHR48480">
    <property type="match status" value="1"/>
</dbReference>
<keyword evidence="2" id="KW-0645">Protease</keyword>
<dbReference type="EMBL" id="GGEC01035218">
    <property type="protein sequence ID" value="MBX15702.1"/>
    <property type="molecule type" value="Transcribed_RNA"/>
</dbReference>
<proteinExistence type="predicted"/>
<dbReference type="Gene3D" id="3.90.230.10">
    <property type="entry name" value="Creatinase/methionine aminopeptidase superfamily"/>
    <property type="match status" value="1"/>
</dbReference>
<reference evidence="8" key="1">
    <citation type="submission" date="2018-02" db="EMBL/GenBank/DDBJ databases">
        <title>Rhizophora mucronata_Transcriptome.</title>
        <authorList>
            <person name="Meera S.P."/>
            <person name="Sreeshan A."/>
            <person name="Augustine A."/>
        </authorList>
    </citation>
    <scope>NUCLEOTIDE SEQUENCE</scope>
    <source>
        <tissue evidence="8">Leaf</tissue>
    </source>
</reference>
<evidence type="ECO:0000256" key="6">
    <source>
        <dbReference type="ARBA" id="ARBA00023211"/>
    </source>
</evidence>
<keyword evidence="5" id="KW-0482">Metalloprotease</keyword>
<sequence>MHSSRVNINVDDMMAERLGAVFMPHGLGHFLGIDTHDPGGYLKGQSRLQEPGLRALRTTRELQEGMVITVEPGCYFIEALLAPAMESPITDKFFNRETIARFKGFGGIRIESDVHVTANGCKNMTMVPRDTWEIEAVMAGAPWPLK</sequence>
<evidence type="ECO:0000256" key="4">
    <source>
        <dbReference type="ARBA" id="ARBA00022801"/>
    </source>
</evidence>
<dbReference type="PANTHER" id="PTHR48480:SF2">
    <property type="entry name" value="PEPTIDASE D"/>
    <property type="match status" value="1"/>
</dbReference>
<evidence type="ECO:0000313" key="8">
    <source>
        <dbReference type="EMBL" id="MBX15702.1"/>
    </source>
</evidence>
<keyword evidence="3" id="KW-0479">Metal-binding</keyword>
<evidence type="ECO:0000256" key="1">
    <source>
        <dbReference type="ARBA" id="ARBA00001936"/>
    </source>
</evidence>
<dbReference type="Pfam" id="PF00557">
    <property type="entry name" value="Peptidase_M24"/>
    <property type="match status" value="1"/>
</dbReference>
<dbReference type="GO" id="GO:0008237">
    <property type="term" value="F:metallopeptidase activity"/>
    <property type="evidence" value="ECO:0007669"/>
    <property type="project" value="UniProtKB-KW"/>
</dbReference>
<keyword evidence="6" id="KW-0464">Manganese</keyword>
<dbReference type="GO" id="GO:0006508">
    <property type="term" value="P:proteolysis"/>
    <property type="evidence" value="ECO:0007669"/>
    <property type="project" value="UniProtKB-KW"/>
</dbReference>
<accession>A0A2P2LCK9</accession>